<dbReference type="Gene3D" id="3.40.50.1980">
    <property type="entry name" value="Nitrogenase molybdenum iron protein domain"/>
    <property type="match status" value="2"/>
</dbReference>
<evidence type="ECO:0000313" key="9">
    <source>
        <dbReference type="Proteomes" id="UP001301731"/>
    </source>
</evidence>
<evidence type="ECO:0000256" key="3">
    <source>
        <dbReference type="ARBA" id="ARBA00022448"/>
    </source>
</evidence>
<protein>
    <submittedName>
        <fullName evidence="8">Iron-siderophore ABC transporter substrate-binding protein</fullName>
    </submittedName>
</protein>
<evidence type="ECO:0000256" key="1">
    <source>
        <dbReference type="ARBA" id="ARBA00004196"/>
    </source>
</evidence>
<evidence type="ECO:0000256" key="6">
    <source>
        <dbReference type="SAM" id="SignalP"/>
    </source>
</evidence>
<dbReference type="RefSeq" id="WP_318107119.1">
    <property type="nucleotide sequence ID" value="NZ_CP137573.1"/>
</dbReference>
<dbReference type="PROSITE" id="PS51257">
    <property type="entry name" value="PROKAR_LIPOPROTEIN"/>
    <property type="match status" value="1"/>
</dbReference>
<evidence type="ECO:0000256" key="2">
    <source>
        <dbReference type="ARBA" id="ARBA00008814"/>
    </source>
</evidence>
<evidence type="ECO:0000313" key="8">
    <source>
        <dbReference type="EMBL" id="WOX24673.1"/>
    </source>
</evidence>
<dbReference type="InterPro" id="IPR051313">
    <property type="entry name" value="Bact_iron-sidero_bind"/>
</dbReference>
<feature type="region of interest" description="Disordered" evidence="5">
    <location>
        <begin position="29"/>
        <end position="49"/>
    </location>
</feature>
<feature type="signal peptide" evidence="6">
    <location>
        <begin position="1"/>
        <end position="21"/>
    </location>
</feature>
<dbReference type="Pfam" id="PF01497">
    <property type="entry name" value="Peripla_BP_2"/>
    <property type="match status" value="1"/>
</dbReference>
<accession>A0ABZ0M0R5</accession>
<comment type="similarity">
    <text evidence="2">Belongs to the bacterial solute-binding protein 8 family.</text>
</comment>
<name>A0ABZ0M0R5_9ACTN</name>
<dbReference type="EMBL" id="CP137573">
    <property type="protein sequence ID" value="WOX24673.1"/>
    <property type="molecule type" value="Genomic_DNA"/>
</dbReference>
<keyword evidence="9" id="KW-1185">Reference proteome</keyword>
<dbReference type="PROSITE" id="PS50983">
    <property type="entry name" value="FE_B12_PBP"/>
    <property type="match status" value="1"/>
</dbReference>
<proteinExistence type="inferred from homology"/>
<dbReference type="CDD" id="cd01146">
    <property type="entry name" value="FhuD"/>
    <property type="match status" value="1"/>
</dbReference>
<dbReference type="PANTHER" id="PTHR30532">
    <property type="entry name" value="IRON III DICITRATE-BINDING PERIPLASMIC PROTEIN"/>
    <property type="match status" value="1"/>
</dbReference>
<gene>
    <name evidence="8" type="ORF">R2D22_26140</name>
</gene>
<dbReference type="PANTHER" id="PTHR30532:SF25">
    <property type="entry name" value="IRON(III) DICITRATE-BINDING PERIPLASMIC PROTEIN"/>
    <property type="match status" value="1"/>
</dbReference>
<sequence length="346" mass="36414">MSLRRRGTAAAVALAAALSLAACGGGDGATGATSEKKAEAGKKDVAQGGKGFGDAAAKTAAMGTDAKPGQFPRTLTHAMGRTELKAAPKRVVVLDVGELDNVVSLGIKPVGYAPSEGDDGIPTYLKKDAGNPKSIGTINNLNLEAIANLQPDLILGSQLRAADKYQELSKIAPTVFSIRPGFTWKENYLLNAAALDKTADAKTKLAAYETKAKQLGTDIGPDKPTVSMVRYLPGKIRLYARASFIGTILEDAGLPRPVNQQIDDLAAEISPEKIDEADGDWIFSGVYGDPKATKRDTAIANPLWKNLKAVKAGQAKDVPDETWYLGLGVTAADEVLDDLRADLVKK</sequence>
<comment type="subcellular location">
    <subcellularLocation>
        <location evidence="1">Cell envelope</location>
    </subcellularLocation>
</comment>
<feature type="compositionally biased region" description="Basic and acidic residues" evidence="5">
    <location>
        <begin position="34"/>
        <end position="45"/>
    </location>
</feature>
<dbReference type="Proteomes" id="UP001301731">
    <property type="component" value="Chromosome"/>
</dbReference>
<feature type="domain" description="Fe/B12 periplasmic-binding" evidence="7">
    <location>
        <begin position="90"/>
        <end position="346"/>
    </location>
</feature>
<reference evidence="8 9" key="1">
    <citation type="submission" date="2023-10" db="EMBL/GenBank/DDBJ databases">
        <title>The genome sequence of Streptomyces sp. HUAS YS2.</title>
        <authorList>
            <person name="Mo P."/>
        </authorList>
    </citation>
    <scope>NUCLEOTIDE SEQUENCE [LARGE SCALE GENOMIC DNA]</scope>
    <source>
        <strain evidence="8 9">HUAS YS2</strain>
    </source>
</reference>
<dbReference type="SUPFAM" id="SSF53807">
    <property type="entry name" value="Helical backbone' metal receptor"/>
    <property type="match status" value="1"/>
</dbReference>
<evidence type="ECO:0000256" key="4">
    <source>
        <dbReference type="ARBA" id="ARBA00022729"/>
    </source>
</evidence>
<feature type="chain" id="PRO_5045191140" evidence="6">
    <location>
        <begin position="22"/>
        <end position="346"/>
    </location>
</feature>
<organism evidence="8 9">
    <name type="scientific">Streptomyces solicathayae</name>
    <dbReference type="NCBI Taxonomy" id="3081768"/>
    <lineage>
        <taxon>Bacteria</taxon>
        <taxon>Bacillati</taxon>
        <taxon>Actinomycetota</taxon>
        <taxon>Actinomycetes</taxon>
        <taxon>Kitasatosporales</taxon>
        <taxon>Streptomycetaceae</taxon>
        <taxon>Streptomyces</taxon>
    </lineage>
</organism>
<keyword evidence="4 6" id="KW-0732">Signal</keyword>
<keyword evidence="3" id="KW-0813">Transport</keyword>
<dbReference type="InterPro" id="IPR002491">
    <property type="entry name" value="ABC_transptr_periplasmic_BD"/>
</dbReference>
<evidence type="ECO:0000259" key="7">
    <source>
        <dbReference type="PROSITE" id="PS50983"/>
    </source>
</evidence>
<evidence type="ECO:0000256" key="5">
    <source>
        <dbReference type="SAM" id="MobiDB-lite"/>
    </source>
</evidence>